<gene>
    <name evidence="1" type="ORF">SAMN04487905_105188</name>
</gene>
<evidence type="ECO:0000313" key="2">
    <source>
        <dbReference type="Proteomes" id="UP000199497"/>
    </source>
</evidence>
<dbReference type="SUPFAM" id="SSF51735">
    <property type="entry name" value="NAD(P)-binding Rossmann-fold domains"/>
    <property type="match status" value="1"/>
</dbReference>
<keyword evidence="2" id="KW-1185">Reference proteome</keyword>
<protein>
    <submittedName>
        <fullName evidence="1">Short chain dehydrogenase</fullName>
    </submittedName>
</protein>
<proteinExistence type="predicted"/>
<accession>A0A1H0TPH6</accession>
<reference evidence="2" key="1">
    <citation type="submission" date="2016-10" db="EMBL/GenBank/DDBJ databases">
        <authorList>
            <person name="Varghese N."/>
            <person name="Submissions S."/>
        </authorList>
    </citation>
    <scope>NUCLEOTIDE SEQUENCE [LARGE SCALE GENOMIC DNA]</scope>
    <source>
        <strain evidence="2">DSM 46732</strain>
    </source>
</reference>
<organism evidence="1 2">
    <name type="scientific">Actinopolyspora xinjiangensis</name>
    <dbReference type="NCBI Taxonomy" id="405564"/>
    <lineage>
        <taxon>Bacteria</taxon>
        <taxon>Bacillati</taxon>
        <taxon>Actinomycetota</taxon>
        <taxon>Actinomycetes</taxon>
        <taxon>Actinopolysporales</taxon>
        <taxon>Actinopolysporaceae</taxon>
        <taxon>Actinopolyspora</taxon>
    </lineage>
</organism>
<dbReference type="Proteomes" id="UP000199497">
    <property type="component" value="Unassembled WGS sequence"/>
</dbReference>
<dbReference type="AlphaFoldDB" id="A0A1H0TPH6"/>
<name>A0A1H0TPH6_9ACTN</name>
<dbReference type="Pfam" id="PF00106">
    <property type="entry name" value="adh_short"/>
    <property type="match status" value="1"/>
</dbReference>
<dbReference type="InterPro" id="IPR002347">
    <property type="entry name" value="SDR_fam"/>
</dbReference>
<dbReference type="STRING" id="405564.SAMN04487905_105188"/>
<dbReference type="InterPro" id="IPR036291">
    <property type="entry name" value="NAD(P)-bd_dom_sf"/>
</dbReference>
<dbReference type="EMBL" id="FNJR01000005">
    <property type="protein sequence ID" value="SDP55620.1"/>
    <property type="molecule type" value="Genomic_DNA"/>
</dbReference>
<sequence>MTETDRDSFRRTYETNLFGVVAVTNAFVPALRRSHRPRIVNVSSGTASLDLSTGAEPVVFHHGDGRGLPFL</sequence>
<evidence type="ECO:0000313" key="1">
    <source>
        <dbReference type="EMBL" id="SDP55620.1"/>
    </source>
</evidence>
<dbReference type="Gene3D" id="3.40.50.720">
    <property type="entry name" value="NAD(P)-binding Rossmann-like Domain"/>
    <property type="match status" value="1"/>
</dbReference>